<proteinExistence type="predicted"/>
<reference evidence="1" key="1">
    <citation type="submission" date="2022-06" db="EMBL/GenBank/DDBJ databases">
        <title>Phylogenomic reconstructions and comparative analyses of Kickxellomycotina fungi.</title>
        <authorList>
            <person name="Reynolds N.K."/>
            <person name="Stajich J.E."/>
            <person name="Barry K."/>
            <person name="Grigoriev I.V."/>
            <person name="Crous P."/>
            <person name="Smith M.E."/>
        </authorList>
    </citation>
    <scope>NUCLEOTIDE SEQUENCE</scope>
    <source>
        <strain evidence="1">RSA 2271</strain>
    </source>
</reference>
<accession>A0ACC1HFK1</accession>
<dbReference type="Proteomes" id="UP001145114">
    <property type="component" value="Unassembled WGS sequence"/>
</dbReference>
<comment type="caution">
    <text evidence="1">The sequence shown here is derived from an EMBL/GenBank/DDBJ whole genome shotgun (WGS) entry which is preliminary data.</text>
</comment>
<protein>
    <submittedName>
        <fullName evidence="1">Uncharacterized protein</fullName>
    </submittedName>
</protein>
<sequence length="825" mass="91979">MGTHSKEELAVCEPRKRSGEIKKLVETLSNYLNDKEFKVRSTSLAQLLDLYSSGYYLDVELYDVCVVASKDDHYQVRLYALEMLSAIASIYPDQNVVVEKNDMVEYIRLLDDAFVKICDMVNDSSVIVRQRACTVLGRFYNVNSKFLFQTLSKQVMSNLKRYVPKGKRESARQQQKAKSKSGKATGDANVESESFRLLDSGAAGAFVHGLEDEYQEVRDAAIESITELSIRSNEFGAKTVDFLVDMFNDSSDNVRLNAVRALNKIGSQSTINLNSEQLSIALSAMEDANSVIREGVHGIFSVSQVDKLDSLTTLVNALHKDVAKYPEDQYSVWKAFKHIGCLHSGMITADFVCALLKLDTKYLAREPNLVDREYTGNFIMIFNTSLKKRRSLQSVLPDFVYMHLPYFRDKLPDCFPADLDESVPPSQEFVLKMLRRPEISTADTAAKTLESTVQGLGAIIDSLPVNFAHDKMPGLAVRARGLAGQLQAVYAGTRHQPPALVALAVDYIELIHRLSRIVSMCDATDRLKYLLDQCAAAVQEAQALEHRYVGLGPSLLTSITHCHLLCNAMWLYLQLRSLVSESSQSGLDLCSILIDHFARRLATFSDLLKYRQQEIGDLPWLADCIGQRMNSEGISREDVEHVLALLLKYIKGSVPTRVDDLLGQACQRTSAELKTSESKYVVEFNHQFPILVGVNGEIRWADKTRTLAIEVRTPGNSVTRHVLARRDLVPSSSYAIGIATNISVSLPLCSGITKAVELDLVVLYSTDQPVIDHLIIAAKLVPADLPKSAFYPSSPLEPFSCKVTESPLKLNLRSTKPRPLPRKTF</sequence>
<evidence type="ECO:0000313" key="1">
    <source>
        <dbReference type="EMBL" id="KAJ1674790.1"/>
    </source>
</evidence>
<keyword evidence="2" id="KW-1185">Reference proteome</keyword>
<name>A0ACC1HFK1_9FUNG</name>
<organism evidence="1 2">
    <name type="scientific">Spiromyces aspiralis</name>
    <dbReference type="NCBI Taxonomy" id="68401"/>
    <lineage>
        <taxon>Eukaryota</taxon>
        <taxon>Fungi</taxon>
        <taxon>Fungi incertae sedis</taxon>
        <taxon>Zoopagomycota</taxon>
        <taxon>Kickxellomycotina</taxon>
        <taxon>Kickxellomycetes</taxon>
        <taxon>Kickxellales</taxon>
        <taxon>Kickxellaceae</taxon>
        <taxon>Spiromyces</taxon>
    </lineage>
</organism>
<dbReference type="EMBL" id="JAMZIH010005684">
    <property type="protein sequence ID" value="KAJ1674790.1"/>
    <property type="molecule type" value="Genomic_DNA"/>
</dbReference>
<gene>
    <name evidence="1" type="ORF">EV182_002556</name>
</gene>
<evidence type="ECO:0000313" key="2">
    <source>
        <dbReference type="Proteomes" id="UP001145114"/>
    </source>
</evidence>